<proteinExistence type="predicted"/>
<dbReference type="EMBL" id="LNQE01001537">
    <property type="protein sequence ID" value="KUG15701.1"/>
    <property type="molecule type" value="Genomic_DNA"/>
</dbReference>
<feature type="region of interest" description="Disordered" evidence="1">
    <location>
        <begin position="1"/>
        <end position="37"/>
    </location>
</feature>
<accession>A0A0W8F4C4</accession>
<dbReference type="AlphaFoldDB" id="A0A0W8F4C4"/>
<evidence type="ECO:0000313" key="2">
    <source>
        <dbReference type="EMBL" id="KUG15701.1"/>
    </source>
</evidence>
<protein>
    <submittedName>
        <fullName evidence="2">Uncharacterized protein</fullName>
    </submittedName>
</protein>
<gene>
    <name evidence="2" type="ORF">ASZ90_014621</name>
</gene>
<comment type="caution">
    <text evidence="2">The sequence shown here is derived from an EMBL/GenBank/DDBJ whole genome shotgun (WGS) entry which is preliminary data.</text>
</comment>
<evidence type="ECO:0000256" key="1">
    <source>
        <dbReference type="SAM" id="MobiDB-lite"/>
    </source>
</evidence>
<name>A0A0W8F4C4_9ZZZZ</name>
<organism evidence="2">
    <name type="scientific">hydrocarbon metagenome</name>
    <dbReference type="NCBI Taxonomy" id="938273"/>
    <lineage>
        <taxon>unclassified sequences</taxon>
        <taxon>metagenomes</taxon>
        <taxon>ecological metagenomes</taxon>
    </lineage>
</organism>
<reference evidence="2" key="1">
    <citation type="journal article" date="2015" name="Proc. Natl. Acad. Sci. U.S.A.">
        <title>Networks of energetic and metabolic interactions define dynamics in microbial communities.</title>
        <authorList>
            <person name="Embree M."/>
            <person name="Liu J.K."/>
            <person name="Al-Bassam M.M."/>
            <person name="Zengler K."/>
        </authorList>
    </citation>
    <scope>NUCLEOTIDE SEQUENCE</scope>
</reference>
<sequence>MQGVGRNSRDCGSLAVSDGRGLSCGTDPSGLEELGVS</sequence>